<dbReference type="SUPFAM" id="SSF101327">
    <property type="entry name" value="YgfB-like"/>
    <property type="match status" value="1"/>
</dbReference>
<dbReference type="InterPro" id="IPR036255">
    <property type="entry name" value="YgfB-like_sf"/>
</dbReference>
<dbReference type="Gene3D" id="1.20.120.740">
    <property type="entry name" value="YgfB uncharacterised protein family UPF0149, PF03695"/>
    <property type="match status" value="1"/>
</dbReference>
<protein>
    <recommendedName>
        <fullName evidence="3">YecA family protein</fullName>
    </recommendedName>
</protein>
<organism evidence="2">
    <name type="scientific">hydrothermal vent metagenome</name>
    <dbReference type="NCBI Taxonomy" id="652676"/>
    <lineage>
        <taxon>unclassified sequences</taxon>
        <taxon>metagenomes</taxon>
        <taxon>ecological metagenomes</taxon>
    </lineage>
</organism>
<dbReference type="InterPro" id="IPR011978">
    <property type="entry name" value="YgfB-like"/>
</dbReference>
<evidence type="ECO:0000313" key="2">
    <source>
        <dbReference type="EMBL" id="VAW84420.1"/>
    </source>
</evidence>
<dbReference type="Pfam" id="PF03695">
    <property type="entry name" value="UPF0149"/>
    <property type="match status" value="1"/>
</dbReference>
<dbReference type="GO" id="GO:0005829">
    <property type="term" value="C:cytosol"/>
    <property type="evidence" value="ECO:0007669"/>
    <property type="project" value="TreeGrafter"/>
</dbReference>
<dbReference type="PANTHER" id="PTHR37528:SF1">
    <property type="entry name" value="UPF0149 PROTEIN YGFB"/>
    <property type="match status" value="1"/>
</dbReference>
<dbReference type="EMBL" id="UOFO01000045">
    <property type="protein sequence ID" value="VAW84420.1"/>
    <property type="molecule type" value="Genomic_DNA"/>
</dbReference>
<comment type="similarity">
    <text evidence="1">Belongs to the UPF0149 family.</text>
</comment>
<proteinExistence type="inferred from homology"/>
<sequence length="201" mass="22301">MTQALPSFFDVHDELLEYDLAVHPAESHGAMCGAICSQRESNFVDWCHTVLFEMDTGLTTGQPGEATLQRDSGQYTMLALLHRAAVLQLADSDYGFQLFLPDDNADVADRSDALAAWCRGFLFGLTASGINKGTPFSIETNELIHDFSEISQLDFENVDESDEGDAVAFEEVMEYVRVGVLFIWAELMNQRSSITPIPVKH</sequence>
<evidence type="ECO:0000256" key="1">
    <source>
        <dbReference type="ARBA" id="ARBA00038308"/>
    </source>
</evidence>
<dbReference type="PANTHER" id="PTHR37528">
    <property type="entry name" value="UPF0149 PROTEIN YGFB"/>
    <property type="match status" value="1"/>
</dbReference>
<accession>A0A3B0Z602</accession>
<reference evidence="2" key="1">
    <citation type="submission" date="2018-06" db="EMBL/GenBank/DDBJ databases">
        <authorList>
            <person name="Zhirakovskaya E."/>
        </authorList>
    </citation>
    <scope>NUCLEOTIDE SEQUENCE</scope>
</reference>
<dbReference type="AlphaFoldDB" id="A0A3B0Z602"/>
<name>A0A3B0Z602_9ZZZZ</name>
<evidence type="ECO:0008006" key="3">
    <source>
        <dbReference type="Google" id="ProtNLM"/>
    </source>
</evidence>
<gene>
    <name evidence="2" type="ORF">MNBD_GAMMA16-2025</name>
</gene>